<evidence type="ECO:0000256" key="2">
    <source>
        <dbReference type="ARBA" id="ARBA00006217"/>
    </source>
</evidence>
<keyword evidence="5 8" id="KW-0862">Zinc</keyword>
<keyword evidence="4" id="KW-0479">Metal-binding</keyword>
<dbReference type="InterPro" id="IPR036874">
    <property type="entry name" value="Carbonic_anhydrase_sf"/>
</dbReference>
<dbReference type="EMBL" id="JAXCLW010000002">
    <property type="protein sequence ID" value="MDY0882913.1"/>
    <property type="molecule type" value="Genomic_DNA"/>
</dbReference>
<evidence type="ECO:0000256" key="7">
    <source>
        <dbReference type="ARBA" id="ARBA00048348"/>
    </source>
</evidence>
<dbReference type="RefSeq" id="WP_320507971.1">
    <property type="nucleotide sequence ID" value="NZ_JAXCLW010000002.1"/>
</dbReference>
<dbReference type="Pfam" id="PF00484">
    <property type="entry name" value="Pro_CA"/>
    <property type="match status" value="1"/>
</dbReference>
<dbReference type="PROSITE" id="PS00705">
    <property type="entry name" value="PROK_CO2_ANHYDRASE_2"/>
    <property type="match status" value="1"/>
</dbReference>
<comment type="cofactor">
    <cofactor evidence="1">
        <name>Zn(2+)</name>
        <dbReference type="ChEBI" id="CHEBI:29105"/>
    </cofactor>
</comment>
<dbReference type="EC" id="4.2.1.1" evidence="3 8"/>
<evidence type="ECO:0000256" key="3">
    <source>
        <dbReference type="ARBA" id="ARBA00012925"/>
    </source>
</evidence>
<dbReference type="SMART" id="SM00947">
    <property type="entry name" value="Pro_CA"/>
    <property type="match status" value="1"/>
</dbReference>
<comment type="catalytic activity">
    <reaction evidence="7 8">
        <text>hydrogencarbonate + H(+) = CO2 + H2O</text>
        <dbReference type="Rhea" id="RHEA:10748"/>
        <dbReference type="ChEBI" id="CHEBI:15377"/>
        <dbReference type="ChEBI" id="CHEBI:15378"/>
        <dbReference type="ChEBI" id="CHEBI:16526"/>
        <dbReference type="ChEBI" id="CHEBI:17544"/>
        <dbReference type="EC" id="4.2.1.1"/>
    </reaction>
</comment>
<sequence>MSNAFLQRILDRNREWARQTTERDPGFFSRLAEQQAPEIFWIGCSDARVPADRLLNLDPGQVFVHRNIANLVYQIDVNCLSVLEYAVNVLKVKHIIVCGHYGCGGVRAAMERTELGLIDNWLRQIKDIYASNARVLDAEASADKRLNMLCELNVRQQVLNICHTSIVQDAWKRGQSLTVHGWIYSIRNGRLHDLDFWVDGVHDLNPIYQMLNVEEDTPGF</sequence>
<evidence type="ECO:0000256" key="4">
    <source>
        <dbReference type="ARBA" id="ARBA00022723"/>
    </source>
</evidence>
<keyword evidence="6 8" id="KW-0456">Lyase</keyword>
<dbReference type="PANTHER" id="PTHR11002:SF76">
    <property type="entry name" value="CARBONIC ANHYDRASE"/>
    <property type="match status" value="1"/>
</dbReference>
<evidence type="ECO:0000313" key="9">
    <source>
        <dbReference type="EMBL" id="MDY0882913.1"/>
    </source>
</evidence>
<dbReference type="NCBIfam" id="NF007756">
    <property type="entry name" value="PRK10437.1"/>
    <property type="match status" value="1"/>
</dbReference>
<dbReference type="Gene3D" id="3.40.1050.10">
    <property type="entry name" value="Carbonic anhydrase"/>
    <property type="match status" value="1"/>
</dbReference>
<comment type="function">
    <text evidence="8">Reversible hydration of carbon dioxide.</text>
</comment>
<dbReference type="PANTHER" id="PTHR11002">
    <property type="entry name" value="CARBONIC ANHYDRASE"/>
    <property type="match status" value="1"/>
</dbReference>
<accession>A0ABU5E9B0</accession>
<keyword evidence="10" id="KW-1185">Reference proteome</keyword>
<dbReference type="Proteomes" id="UP001279642">
    <property type="component" value="Unassembled WGS sequence"/>
</dbReference>
<dbReference type="InterPro" id="IPR001765">
    <property type="entry name" value="Carbonic_anhydrase"/>
</dbReference>
<protein>
    <recommendedName>
        <fullName evidence="3 8">Carbonic anhydrase</fullName>
        <ecNumber evidence="3 8">4.2.1.1</ecNumber>
    </recommendedName>
    <alternativeName>
        <fullName evidence="8">Carbonate dehydratase</fullName>
    </alternativeName>
</protein>
<gene>
    <name evidence="9" type="primary">can</name>
    <name evidence="9" type="ORF">SMD27_08660</name>
</gene>
<evidence type="ECO:0000256" key="6">
    <source>
        <dbReference type="ARBA" id="ARBA00023239"/>
    </source>
</evidence>
<evidence type="ECO:0000313" key="10">
    <source>
        <dbReference type="Proteomes" id="UP001279642"/>
    </source>
</evidence>
<dbReference type="SUPFAM" id="SSF53056">
    <property type="entry name" value="beta-carbonic anhydrase, cab"/>
    <property type="match status" value="1"/>
</dbReference>
<evidence type="ECO:0000256" key="5">
    <source>
        <dbReference type="ARBA" id="ARBA00022833"/>
    </source>
</evidence>
<proteinExistence type="inferred from homology"/>
<comment type="similarity">
    <text evidence="2 8">Belongs to the beta-class carbonic anhydrase family.</text>
</comment>
<name>A0ABU5E9B0_9PROT</name>
<reference evidence="9 10" key="1">
    <citation type="journal article" date="2016" name="Antonie Van Leeuwenhoek">
        <title>Dongia soli sp. nov., isolated from soil from Dokdo, Korea.</title>
        <authorList>
            <person name="Kim D.U."/>
            <person name="Lee H."/>
            <person name="Kim H."/>
            <person name="Kim S.G."/>
            <person name="Ka J.O."/>
        </authorList>
    </citation>
    <scope>NUCLEOTIDE SEQUENCE [LARGE SCALE GENOMIC DNA]</scope>
    <source>
        <strain evidence="9 10">D78</strain>
    </source>
</reference>
<dbReference type="InterPro" id="IPR015892">
    <property type="entry name" value="Carbonic_anhydrase_CS"/>
</dbReference>
<dbReference type="CDD" id="cd00883">
    <property type="entry name" value="beta_CA_cladeA"/>
    <property type="match status" value="1"/>
</dbReference>
<evidence type="ECO:0000256" key="1">
    <source>
        <dbReference type="ARBA" id="ARBA00001947"/>
    </source>
</evidence>
<evidence type="ECO:0000256" key="8">
    <source>
        <dbReference type="RuleBase" id="RU003956"/>
    </source>
</evidence>
<organism evidence="9 10">
    <name type="scientific">Dongia soli</name>
    <dbReference type="NCBI Taxonomy" id="600628"/>
    <lineage>
        <taxon>Bacteria</taxon>
        <taxon>Pseudomonadati</taxon>
        <taxon>Pseudomonadota</taxon>
        <taxon>Alphaproteobacteria</taxon>
        <taxon>Rhodospirillales</taxon>
        <taxon>Dongiaceae</taxon>
        <taxon>Dongia</taxon>
    </lineage>
</organism>
<comment type="caution">
    <text evidence="9">The sequence shown here is derived from an EMBL/GenBank/DDBJ whole genome shotgun (WGS) entry which is preliminary data.</text>
</comment>